<accession>A0ABW5FCM1</accession>
<evidence type="ECO:0000313" key="2">
    <source>
        <dbReference type="Proteomes" id="UP001597448"/>
    </source>
</evidence>
<sequence>MEDSPFFTEDLLTNMNKFFVGEVELLRDLNNVDEKRIKRNYPLLVSLIENSKSMFLLGECNLINDMYMIARSYVERMINFMYLQVCDEAELNSFQLHTTQKAYRRLDRSIERTTGKVQFVYTGKDSVSLPNLNEALNLFTSKSGKEITHWTPISLDKRIDIISERTSIKPSIMMMCKLYIYEDASEALHGTLYGSLFHLGVFSPGTKLLNPNDLLQHYSSLKTTVYWTCGLLTNDLLTLLNEKYSNLEGIYAKPKENTNKAIEIMKKAAKYNEETKEFG</sequence>
<organism evidence="1 2">
    <name type="scientific">Paenibacillus rhizoplanae</name>
    <dbReference type="NCBI Taxonomy" id="1917181"/>
    <lineage>
        <taxon>Bacteria</taxon>
        <taxon>Bacillati</taxon>
        <taxon>Bacillota</taxon>
        <taxon>Bacilli</taxon>
        <taxon>Bacillales</taxon>
        <taxon>Paenibacillaceae</taxon>
        <taxon>Paenibacillus</taxon>
    </lineage>
</organism>
<dbReference type="Proteomes" id="UP001597448">
    <property type="component" value="Unassembled WGS sequence"/>
</dbReference>
<dbReference type="RefSeq" id="WP_209992668.1">
    <property type="nucleotide sequence ID" value="NZ_JBHUKY010000051.1"/>
</dbReference>
<dbReference type="Pfam" id="PF18928">
    <property type="entry name" value="DUF5677"/>
    <property type="match status" value="1"/>
</dbReference>
<dbReference type="InterPro" id="IPR043733">
    <property type="entry name" value="DUF5677"/>
</dbReference>
<reference evidence="2" key="1">
    <citation type="journal article" date="2019" name="Int. J. Syst. Evol. Microbiol.">
        <title>The Global Catalogue of Microorganisms (GCM) 10K type strain sequencing project: providing services to taxonomists for standard genome sequencing and annotation.</title>
        <authorList>
            <consortium name="The Broad Institute Genomics Platform"/>
            <consortium name="The Broad Institute Genome Sequencing Center for Infectious Disease"/>
            <person name="Wu L."/>
            <person name="Ma J."/>
        </authorList>
    </citation>
    <scope>NUCLEOTIDE SEQUENCE [LARGE SCALE GENOMIC DNA]</scope>
    <source>
        <strain evidence="2">CCM 8725</strain>
    </source>
</reference>
<gene>
    <name evidence="1" type="ORF">ACFSX3_23355</name>
</gene>
<keyword evidence="2" id="KW-1185">Reference proteome</keyword>
<dbReference type="EMBL" id="JBHUKY010000051">
    <property type="protein sequence ID" value="MFD2412823.1"/>
    <property type="molecule type" value="Genomic_DNA"/>
</dbReference>
<evidence type="ECO:0000313" key="1">
    <source>
        <dbReference type="EMBL" id="MFD2412823.1"/>
    </source>
</evidence>
<name>A0ABW5FCM1_9BACL</name>
<comment type="caution">
    <text evidence="1">The sequence shown here is derived from an EMBL/GenBank/DDBJ whole genome shotgun (WGS) entry which is preliminary data.</text>
</comment>
<proteinExistence type="predicted"/>
<protein>
    <submittedName>
        <fullName evidence="1">DUF5677 domain-containing protein</fullName>
    </submittedName>
</protein>